<gene>
    <name evidence="3" type="ORF">ATO7_05690</name>
</gene>
<keyword evidence="4" id="KW-1185">Reference proteome</keyword>
<sequence>MRHLISLTVCLALAAAAGALAWLVDDSSQSWASVPPLVVLALLAFAVQWLAFVPAFVAQTEHYYDLTGSATYASVVILALLLGPAHPRACLLGLLIGIWFCRLGSFLFRRIKRDGKDGRFDAIKPNFGKFLLAWTLQGLWVFLTLLAALIAMLNPLEATLDAWALIGALIWLIGFSIEAIADAQKSAFKQAPGSRDQFIQSGLWAWSRHPNYFGEILLWSGICVIAWPSFSGWSYAGLISPLFVAWLLIKVSGIPLLEQRADQRWGGQDAYERYKANTPVLLPRPPRS</sequence>
<evidence type="ECO:0000313" key="3">
    <source>
        <dbReference type="EMBL" id="ORE89347.1"/>
    </source>
</evidence>
<feature type="transmembrane region" description="Helical" evidence="1">
    <location>
        <begin position="64"/>
        <end position="85"/>
    </location>
</feature>
<evidence type="ECO:0000313" key="4">
    <source>
        <dbReference type="Proteomes" id="UP000192342"/>
    </source>
</evidence>
<name>A0A1Y1SI74_9GAMM</name>
<dbReference type="PANTHER" id="PTHR32251">
    <property type="entry name" value="3-OXO-5-ALPHA-STEROID 4-DEHYDROGENASE"/>
    <property type="match status" value="1"/>
</dbReference>
<evidence type="ECO:0000256" key="1">
    <source>
        <dbReference type="SAM" id="Phobius"/>
    </source>
</evidence>
<comment type="caution">
    <text evidence="3">The sequence shown here is derived from an EMBL/GenBank/DDBJ whole genome shotgun (WGS) entry which is preliminary data.</text>
</comment>
<reference evidence="3 4" key="1">
    <citation type="submission" date="2013-04" db="EMBL/GenBank/DDBJ databases">
        <title>Oceanococcus atlanticus 22II-S10r2 Genome Sequencing.</title>
        <authorList>
            <person name="Lai Q."/>
            <person name="Li G."/>
            <person name="Shao Z."/>
        </authorList>
    </citation>
    <scope>NUCLEOTIDE SEQUENCE [LARGE SCALE GENOMIC DNA]</scope>
    <source>
        <strain evidence="3 4">22II-S10r2</strain>
    </source>
</reference>
<dbReference type="Proteomes" id="UP000192342">
    <property type="component" value="Unassembled WGS sequence"/>
</dbReference>
<keyword evidence="1" id="KW-0472">Membrane</keyword>
<feature type="transmembrane region" description="Helical" evidence="1">
    <location>
        <begin position="212"/>
        <end position="230"/>
    </location>
</feature>
<feature type="transmembrane region" description="Helical" evidence="1">
    <location>
        <begin position="130"/>
        <end position="150"/>
    </location>
</feature>
<keyword evidence="2" id="KW-0732">Signal</keyword>
<evidence type="ECO:0000256" key="2">
    <source>
        <dbReference type="SAM" id="SignalP"/>
    </source>
</evidence>
<feature type="transmembrane region" description="Helical" evidence="1">
    <location>
        <begin position="162"/>
        <end position="181"/>
    </location>
</feature>
<dbReference type="Pfam" id="PF06966">
    <property type="entry name" value="DUF1295"/>
    <property type="match status" value="1"/>
</dbReference>
<dbReference type="InterPro" id="IPR010721">
    <property type="entry name" value="UstE-like"/>
</dbReference>
<dbReference type="Gene3D" id="1.20.120.1630">
    <property type="match status" value="1"/>
</dbReference>
<dbReference type="EMBL" id="AQQV01000001">
    <property type="protein sequence ID" value="ORE89347.1"/>
    <property type="molecule type" value="Genomic_DNA"/>
</dbReference>
<feature type="signal peptide" evidence="2">
    <location>
        <begin position="1"/>
        <end position="21"/>
    </location>
</feature>
<feature type="transmembrane region" description="Helical" evidence="1">
    <location>
        <begin position="236"/>
        <end position="257"/>
    </location>
</feature>
<keyword evidence="1" id="KW-1133">Transmembrane helix</keyword>
<feature type="transmembrane region" description="Helical" evidence="1">
    <location>
        <begin position="91"/>
        <end position="109"/>
    </location>
</feature>
<dbReference type="AlphaFoldDB" id="A0A1Y1SI74"/>
<feature type="chain" id="PRO_5012553372" evidence="2">
    <location>
        <begin position="22"/>
        <end position="288"/>
    </location>
</feature>
<accession>A0A1Y1SI74</accession>
<dbReference type="PROSITE" id="PS50244">
    <property type="entry name" value="S5A_REDUCTASE"/>
    <property type="match status" value="1"/>
</dbReference>
<proteinExistence type="predicted"/>
<dbReference type="GO" id="GO:0016020">
    <property type="term" value="C:membrane"/>
    <property type="evidence" value="ECO:0007669"/>
    <property type="project" value="TreeGrafter"/>
</dbReference>
<dbReference type="RefSeq" id="WP_083560382.1">
    <property type="nucleotide sequence ID" value="NZ_AQQV01000001.1"/>
</dbReference>
<dbReference type="OrthoDB" id="9779233at2"/>
<keyword evidence="1" id="KW-0812">Transmembrane</keyword>
<feature type="transmembrane region" description="Helical" evidence="1">
    <location>
        <begin position="37"/>
        <end position="57"/>
    </location>
</feature>
<dbReference type="PANTHER" id="PTHR32251:SF17">
    <property type="entry name" value="STEROID 5-ALPHA REDUCTASE C-TERMINAL DOMAIN-CONTAINING PROTEIN"/>
    <property type="match status" value="1"/>
</dbReference>
<organism evidence="3 4">
    <name type="scientific">Oceanococcus atlanticus</name>
    <dbReference type="NCBI Taxonomy" id="1317117"/>
    <lineage>
        <taxon>Bacteria</taxon>
        <taxon>Pseudomonadati</taxon>
        <taxon>Pseudomonadota</taxon>
        <taxon>Gammaproteobacteria</taxon>
        <taxon>Chromatiales</taxon>
        <taxon>Oceanococcaceae</taxon>
        <taxon>Oceanococcus</taxon>
    </lineage>
</organism>
<protein>
    <submittedName>
        <fullName evidence="3">Uncharacterized protein</fullName>
    </submittedName>
</protein>
<dbReference type="STRING" id="1317117.ATO7_05690"/>